<evidence type="ECO:0000313" key="4">
    <source>
        <dbReference type="Proteomes" id="UP000540506"/>
    </source>
</evidence>
<dbReference type="GO" id="GO:0000166">
    <property type="term" value="F:nucleotide binding"/>
    <property type="evidence" value="ECO:0007669"/>
    <property type="project" value="InterPro"/>
</dbReference>
<dbReference type="InterPro" id="IPR051317">
    <property type="entry name" value="Gfo/Idh/MocA_oxidoreduct"/>
</dbReference>
<feature type="domain" description="GFO/IDH/MocA-like oxidoreductase" evidence="2">
    <location>
        <begin position="143"/>
        <end position="242"/>
    </location>
</feature>
<dbReference type="AlphaFoldDB" id="A0A7W7R3V0"/>
<proteinExistence type="predicted"/>
<evidence type="ECO:0000259" key="1">
    <source>
        <dbReference type="Pfam" id="PF01408"/>
    </source>
</evidence>
<dbReference type="Gene3D" id="3.30.360.10">
    <property type="entry name" value="Dihydrodipicolinate Reductase, domain 2"/>
    <property type="match status" value="1"/>
</dbReference>
<protein>
    <submittedName>
        <fullName evidence="3">Putative dehydrogenase</fullName>
    </submittedName>
</protein>
<dbReference type="PANTHER" id="PTHR43708:SF4">
    <property type="entry name" value="OXIDOREDUCTASE YCEM-RELATED"/>
    <property type="match status" value="1"/>
</dbReference>
<dbReference type="EMBL" id="JACHJV010000001">
    <property type="protein sequence ID" value="MBB4924683.1"/>
    <property type="molecule type" value="Genomic_DNA"/>
</dbReference>
<dbReference type="Pfam" id="PF01408">
    <property type="entry name" value="GFO_IDH_MocA"/>
    <property type="match status" value="1"/>
</dbReference>
<evidence type="ECO:0000313" key="3">
    <source>
        <dbReference type="EMBL" id="MBB4924683.1"/>
    </source>
</evidence>
<reference evidence="3 4" key="1">
    <citation type="submission" date="2020-08" db="EMBL/GenBank/DDBJ databases">
        <title>Sequencing the genomes of 1000 actinobacteria strains.</title>
        <authorList>
            <person name="Klenk H.-P."/>
        </authorList>
    </citation>
    <scope>NUCLEOTIDE SEQUENCE [LARGE SCALE GENOMIC DNA]</scope>
    <source>
        <strain evidence="3 4">DSM 41654</strain>
    </source>
</reference>
<dbReference type="SUPFAM" id="SSF51735">
    <property type="entry name" value="NAD(P)-binding Rossmann-fold domains"/>
    <property type="match status" value="1"/>
</dbReference>
<feature type="domain" description="Gfo/Idh/MocA-like oxidoreductase N-terminal" evidence="1">
    <location>
        <begin position="8"/>
        <end position="122"/>
    </location>
</feature>
<dbReference type="InterPro" id="IPR055170">
    <property type="entry name" value="GFO_IDH_MocA-like_dom"/>
</dbReference>
<accession>A0A7W7R3V0</accession>
<gene>
    <name evidence="3" type="ORF">FHR34_003676</name>
</gene>
<dbReference type="PANTHER" id="PTHR43708">
    <property type="entry name" value="CONSERVED EXPRESSED OXIDOREDUCTASE (EUROFUNG)"/>
    <property type="match status" value="1"/>
</dbReference>
<keyword evidence="4" id="KW-1185">Reference proteome</keyword>
<organism evidence="3 4">
    <name type="scientific">Kitasatospora kifunensis</name>
    <name type="common">Streptomyces kifunensis</name>
    <dbReference type="NCBI Taxonomy" id="58351"/>
    <lineage>
        <taxon>Bacteria</taxon>
        <taxon>Bacillati</taxon>
        <taxon>Actinomycetota</taxon>
        <taxon>Actinomycetes</taxon>
        <taxon>Kitasatosporales</taxon>
        <taxon>Streptomycetaceae</taxon>
        <taxon>Kitasatospora</taxon>
    </lineage>
</organism>
<dbReference type="RefSeq" id="WP_184936599.1">
    <property type="nucleotide sequence ID" value="NZ_JACHJV010000001.1"/>
</dbReference>
<dbReference type="InterPro" id="IPR000683">
    <property type="entry name" value="Gfo/Idh/MocA-like_OxRdtase_N"/>
</dbReference>
<dbReference type="Proteomes" id="UP000540506">
    <property type="component" value="Unassembled WGS sequence"/>
</dbReference>
<comment type="caution">
    <text evidence="3">The sequence shown here is derived from an EMBL/GenBank/DDBJ whole genome shotgun (WGS) entry which is preliminary data.</text>
</comment>
<dbReference type="Gene3D" id="3.40.50.720">
    <property type="entry name" value="NAD(P)-binding Rossmann-like Domain"/>
    <property type="match status" value="1"/>
</dbReference>
<sequence>MTGPRPLAVIGLGVIAKFYLAAIEADPAFTLAAVCDLDEAALAGPRAASVPAYLDHRELLAAHRELAGVIVTVPNDAHAALCRDLLAAGLPICVEKPLAIELSEARALTAMAAERSVPLFTAFHRRYNNAMLELAAACADAPISSVRVRYLEKIEEHVGQDRWYLDPARCGGGCVADNGPNAFDLVRLLFRETGLSVVRAAIERDGAGLDRQAVIDLITDGPTPRRAKVELDWSYPGELKDVQVTLADGRVLRADLLAGHCGFKASLWHEYQGILTAFGATLQRPGSHRDGGLPALELVAAAYRLDRDTATHVFRPAVQEAR</sequence>
<evidence type="ECO:0000259" key="2">
    <source>
        <dbReference type="Pfam" id="PF22725"/>
    </source>
</evidence>
<name>A0A7W7R3V0_KITKI</name>
<dbReference type="InterPro" id="IPR036291">
    <property type="entry name" value="NAD(P)-bd_dom_sf"/>
</dbReference>
<dbReference type="Pfam" id="PF22725">
    <property type="entry name" value="GFO_IDH_MocA_C3"/>
    <property type="match status" value="1"/>
</dbReference>